<dbReference type="InterPro" id="IPR025948">
    <property type="entry name" value="HTH-like_dom"/>
</dbReference>
<comment type="function">
    <text evidence="2">Involved in the transposition of the insertion sequence IS3.</text>
</comment>
<evidence type="ECO:0000256" key="3">
    <source>
        <dbReference type="ARBA" id="ARBA00043964"/>
    </source>
</evidence>
<dbReference type="Proteomes" id="UP000028006">
    <property type="component" value="Unassembled WGS sequence"/>
</dbReference>
<dbReference type="InterPro" id="IPR012337">
    <property type="entry name" value="RNaseH-like_sf"/>
</dbReference>
<keyword evidence="1" id="KW-0238">DNA-binding</keyword>
<dbReference type="InterPro" id="IPR001584">
    <property type="entry name" value="Integrase_cat-core"/>
</dbReference>
<evidence type="ECO:0000256" key="2">
    <source>
        <dbReference type="ARBA" id="ARBA00037276"/>
    </source>
</evidence>
<dbReference type="AlphaFoldDB" id="A0A081NCA2"/>
<feature type="domain" description="Integrase catalytic" evidence="4">
    <location>
        <begin position="119"/>
        <end position="282"/>
    </location>
</feature>
<comment type="caution">
    <text evidence="5">The sequence shown here is derived from an EMBL/GenBank/DDBJ whole genome shotgun (WGS) entry which is preliminary data.</text>
</comment>
<reference evidence="5 6" key="1">
    <citation type="submission" date="2014-06" db="EMBL/GenBank/DDBJ databases">
        <title>Whole Genome Sequences of Three Symbiotic Endozoicomonas Bacteria.</title>
        <authorList>
            <person name="Neave M.J."/>
            <person name="Apprill A."/>
            <person name="Voolstra C.R."/>
        </authorList>
    </citation>
    <scope>NUCLEOTIDE SEQUENCE [LARGE SCALE GENOMIC DNA]</scope>
    <source>
        <strain evidence="5 6">LMG 24815</strain>
    </source>
</reference>
<dbReference type="Pfam" id="PF13276">
    <property type="entry name" value="HTH_21"/>
    <property type="match status" value="1"/>
</dbReference>
<dbReference type="Gene3D" id="3.30.420.10">
    <property type="entry name" value="Ribonuclease H-like superfamily/Ribonuclease H"/>
    <property type="match status" value="1"/>
</dbReference>
<dbReference type="InterPro" id="IPR048020">
    <property type="entry name" value="Transpos_IS3"/>
</dbReference>
<dbReference type="Pfam" id="PF00665">
    <property type="entry name" value="rve"/>
    <property type="match status" value="1"/>
</dbReference>
<evidence type="ECO:0000259" key="4">
    <source>
        <dbReference type="PROSITE" id="PS50994"/>
    </source>
</evidence>
<sequence>MLKHYGQFSLKRMASVLGVSRSGFHRWVKNRHKLSQRAEVQAARDLLICEVFQQCKGRSGARRIQKDLADDGYPCCLKTIQASMKRQGLIPKAARKFKVTTDSKHSLPVAPNLLERDFTATKPNQKWAGDITYLQTTEGWLYLAVVIDLFSRKVIGWSMSTTMKASLICDALNMALWRRKFPTGVIFHSDRGSQYCSEEFRNILLENRLVQSMSLKGDCWNNACVESFFHSLKVEAILYDPMMNREQMRQTVFEYIEVDYNRTRRHSSLGYLSPEKYELAKVA</sequence>
<dbReference type="PROSITE" id="PS50994">
    <property type="entry name" value="INTEGRASE"/>
    <property type="match status" value="1"/>
</dbReference>
<dbReference type="PANTHER" id="PTHR46889">
    <property type="entry name" value="TRANSPOSASE INSF FOR INSERTION SEQUENCE IS3B-RELATED"/>
    <property type="match status" value="1"/>
</dbReference>
<dbReference type="PANTHER" id="PTHR46889:SF6">
    <property type="entry name" value="TRANSPOSASE INSF FOR INSERTION SEQUENCE IS3B"/>
    <property type="match status" value="1"/>
</dbReference>
<dbReference type="Pfam" id="PF13333">
    <property type="entry name" value="rve_2"/>
    <property type="match status" value="1"/>
</dbReference>
<comment type="similarity">
    <text evidence="3">Belongs to the transposase IS3/IS150/IS904 family.</text>
</comment>
<accession>A0A081NCA2</accession>
<evidence type="ECO:0000313" key="6">
    <source>
        <dbReference type="Proteomes" id="UP000028006"/>
    </source>
</evidence>
<dbReference type="GO" id="GO:0003677">
    <property type="term" value="F:DNA binding"/>
    <property type="evidence" value="ECO:0007669"/>
    <property type="project" value="UniProtKB-KW"/>
</dbReference>
<evidence type="ECO:0000313" key="5">
    <source>
        <dbReference type="EMBL" id="KEQ16075.1"/>
    </source>
</evidence>
<organism evidence="5 6">
    <name type="scientific">Endozoicomonas montiporae</name>
    <dbReference type="NCBI Taxonomy" id="1027273"/>
    <lineage>
        <taxon>Bacteria</taxon>
        <taxon>Pseudomonadati</taxon>
        <taxon>Pseudomonadota</taxon>
        <taxon>Gammaproteobacteria</taxon>
        <taxon>Oceanospirillales</taxon>
        <taxon>Endozoicomonadaceae</taxon>
        <taxon>Endozoicomonas</taxon>
    </lineage>
</organism>
<dbReference type="InterPro" id="IPR036397">
    <property type="entry name" value="RNaseH_sf"/>
</dbReference>
<dbReference type="EMBL" id="JOKG01000001">
    <property type="protein sequence ID" value="KEQ16075.1"/>
    <property type="molecule type" value="Genomic_DNA"/>
</dbReference>
<keyword evidence="6" id="KW-1185">Reference proteome</keyword>
<dbReference type="NCBIfam" id="NF033516">
    <property type="entry name" value="transpos_IS3"/>
    <property type="match status" value="1"/>
</dbReference>
<gene>
    <name evidence="5" type="ORF">GZ77_06325</name>
</gene>
<name>A0A081NCA2_9GAMM</name>
<proteinExistence type="inferred from homology"/>
<evidence type="ECO:0000256" key="1">
    <source>
        <dbReference type="ARBA" id="ARBA00023125"/>
    </source>
</evidence>
<dbReference type="InterPro" id="IPR050900">
    <property type="entry name" value="Transposase_IS3/IS150/IS904"/>
</dbReference>
<dbReference type="SUPFAM" id="SSF53098">
    <property type="entry name" value="Ribonuclease H-like"/>
    <property type="match status" value="1"/>
</dbReference>
<dbReference type="eggNOG" id="COG2801">
    <property type="taxonomic scope" value="Bacteria"/>
</dbReference>
<dbReference type="GO" id="GO:0015074">
    <property type="term" value="P:DNA integration"/>
    <property type="evidence" value="ECO:0007669"/>
    <property type="project" value="InterPro"/>
</dbReference>
<protein>
    <submittedName>
        <fullName evidence="5">Transposase</fullName>
    </submittedName>
</protein>